<accession>A0A7W4IZR7</accession>
<proteinExistence type="inferred from homology"/>
<name>A0A7W4IZR7_9PROT</name>
<evidence type="ECO:0000256" key="1">
    <source>
        <dbReference type="ARBA" id="ARBA00004417"/>
    </source>
</evidence>
<dbReference type="InterPro" id="IPR027417">
    <property type="entry name" value="P-loop_NTPase"/>
</dbReference>
<dbReference type="InterPro" id="IPR003439">
    <property type="entry name" value="ABC_transporter-like_ATP-bd"/>
</dbReference>
<dbReference type="SMART" id="SM00382">
    <property type="entry name" value="AAA"/>
    <property type="match status" value="2"/>
</dbReference>
<gene>
    <name evidence="7" type="ORF">HLH35_06625</name>
</gene>
<evidence type="ECO:0000256" key="2">
    <source>
        <dbReference type="ARBA" id="ARBA00005417"/>
    </source>
</evidence>
<keyword evidence="4" id="KW-0547">Nucleotide-binding</keyword>
<organism evidence="7 8">
    <name type="scientific">Gluconacetobacter asukensis</name>
    <dbReference type="NCBI Taxonomy" id="1017181"/>
    <lineage>
        <taxon>Bacteria</taxon>
        <taxon>Pseudomonadati</taxon>
        <taxon>Pseudomonadota</taxon>
        <taxon>Alphaproteobacteria</taxon>
        <taxon>Acetobacterales</taxon>
        <taxon>Acetobacteraceae</taxon>
        <taxon>Gluconacetobacter</taxon>
    </lineage>
</organism>
<dbReference type="InterPro" id="IPR013563">
    <property type="entry name" value="Oligopep_ABC_C"/>
</dbReference>
<comment type="caution">
    <text evidence="7">The sequence shown here is derived from an EMBL/GenBank/DDBJ whole genome shotgun (WGS) entry which is preliminary data.</text>
</comment>
<evidence type="ECO:0000256" key="5">
    <source>
        <dbReference type="ARBA" id="ARBA00022840"/>
    </source>
</evidence>
<reference evidence="7 8" key="1">
    <citation type="submission" date="2020-04" db="EMBL/GenBank/DDBJ databases">
        <title>Description of novel Gluconacetobacter.</title>
        <authorList>
            <person name="Sombolestani A."/>
        </authorList>
    </citation>
    <scope>NUCLEOTIDE SEQUENCE [LARGE SCALE GENOMIC DNA]</scope>
    <source>
        <strain evidence="7 8">LMG 27724</strain>
    </source>
</reference>
<dbReference type="NCBIfam" id="NF008453">
    <property type="entry name" value="PRK11308.1"/>
    <property type="match status" value="2"/>
</dbReference>
<dbReference type="Gene3D" id="3.40.50.300">
    <property type="entry name" value="P-loop containing nucleotide triphosphate hydrolases"/>
    <property type="match status" value="2"/>
</dbReference>
<comment type="similarity">
    <text evidence="2">Belongs to the ABC transporter superfamily.</text>
</comment>
<keyword evidence="5 7" id="KW-0067">ATP-binding</keyword>
<keyword evidence="3" id="KW-0813">Transport</keyword>
<evidence type="ECO:0000259" key="6">
    <source>
        <dbReference type="PROSITE" id="PS50893"/>
    </source>
</evidence>
<comment type="subcellular location">
    <subcellularLocation>
        <location evidence="1">Cell inner membrane</location>
        <topology evidence="1">Peripheral membrane protein</topology>
    </subcellularLocation>
</comment>
<dbReference type="NCBIfam" id="NF007739">
    <property type="entry name" value="PRK10419.1"/>
    <property type="match status" value="2"/>
</dbReference>
<evidence type="ECO:0000256" key="4">
    <source>
        <dbReference type="ARBA" id="ARBA00022741"/>
    </source>
</evidence>
<dbReference type="RefSeq" id="WP_182978389.1">
    <property type="nucleotide sequence ID" value="NZ_BAABGB010000013.1"/>
</dbReference>
<dbReference type="Proteomes" id="UP000577891">
    <property type="component" value="Unassembled WGS sequence"/>
</dbReference>
<evidence type="ECO:0000256" key="3">
    <source>
        <dbReference type="ARBA" id="ARBA00022448"/>
    </source>
</evidence>
<evidence type="ECO:0000313" key="8">
    <source>
        <dbReference type="Proteomes" id="UP000577891"/>
    </source>
</evidence>
<dbReference type="GO" id="GO:0015833">
    <property type="term" value="P:peptide transport"/>
    <property type="evidence" value="ECO:0007669"/>
    <property type="project" value="InterPro"/>
</dbReference>
<dbReference type="PROSITE" id="PS50893">
    <property type="entry name" value="ABC_TRANSPORTER_2"/>
    <property type="match status" value="2"/>
</dbReference>
<feature type="domain" description="ABC transporter" evidence="6">
    <location>
        <begin position="15"/>
        <end position="267"/>
    </location>
</feature>
<protein>
    <submittedName>
        <fullName evidence="7">ABC transporter ATP-binding protein</fullName>
    </submittedName>
</protein>
<dbReference type="InterPro" id="IPR003593">
    <property type="entry name" value="AAA+_ATPase"/>
</dbReference>
<dbReference type="InterPro" id="IPR050319">
    <property type="entry name" value="ABC_transp_ATP-bind"/>
</dbReference>
<feature type="domain" description="ABC transporter" evidence="6">
    <location>
        <begin position="291"/>
        <end position="533"/>
    </location>
</feature>
<dbReference type="CDD" id="cd03257">
    <property type="entry name" value="ABC_NikE_OppD_transporters"/>
    <property type="match status" value="2"/>
</dbReference>
<dbReference type="InterPro" id="IPR017871">
    <property type="entry name" value="ABC_transporter-like_CS"/>
</dbReference>
<dbReference type="Pfam" id="PF08352">
    <property type="entry name" value="oligo_HPY"/>
    <property type="match status" value="1"/>
</dbReference>
<dbReference type="AlphaFoldDB" id="A0A7W4IZR7"/>
<sequence>MTAQLHHSPQPVLDVRGLNVFYPARGGFDAARHHVVQDVSFSIPRFGMTALLGESGSGKSTIGKSIIGLLPRGAVLEKGSIDFDGLDMTSLAERQMEALRGRRIGFIPQDPSNSLNPVKTVGAQLGEMFTLHGRYPRETVRARSIALLERVGLKEPARRFSQYPHELSGGMRQRVLIAMAVALKPELIIADEPTSALDATVQMQILDLLDTLCQENGTSVLLVTHDLSVAAARTNHTIILRGGRVEEEGATRDIFANPASAYTRTLLDSRPRFVPATGRPVFTGDQPDAAVTVENLVQEYPLARGRTFRAVDDISFSVRAGTTHALVGESGSGKTTILRALVGLLKPTAGSIHVAGQDVSTTRGTLAFRRQIQLVYQNPHGSLNPKQTVGEILEEAIGNFQRVDRADRQKAVRHILDRVGLPRSVIERRPGMMSGGQCQRVALARGLVIQPRVLVLDEVVSALDVCVQAQILTLLTDLQKELGLTYIFVSHDLAVVRQISDTVTVLYHGRQMESGTVESVFTTPRSDYTKLLIAAAQ</sequence>
<dbReference type="GO" id="GO:0005886">
    <property type="term" value="C:plasma membrane"/>
    <property type="evidence" value="ECO:0007669"/>
    <property type="project" value="UniProtKB-SubCell"/>
</dbReference>
<keyword evidence="8" id="KW-1185">Reference proteome</keyword>
<evidence type="ECO:0000313" key="7">
    <source>
        <dbReference type="EMBL" id="MBB2171797.1"/>
    </source>
</evidence>
<dbReference type="EMBL" id="JABEQE010000004">
    <property type="protein sequence ID" value="MBB2171797.1"/>
    <property type="molecule type" value="Genomic_DNA"/>
</dbReference>
<dbReference type="GO" id="GO:0005524">
    <property type="term" value="F:ATP binding"/>
    <property type="evidence" value="ECO:0007669"/>
    <property type="project" value="UniProtKB-KW"/>
</dbReference>
<dbReference type="PANTHER" id="PTHR43776:SF7">
    <property type="entry name" value="D,D-DIPEPTIDE TRANSPORT ATP-BINDING PROTEIN DDPF-RELATED"/>
    <property type="match status" value="1"/>
</dbReference>
<dbReference type="GO" id="GO:0055085">
    <property type="term" value="P:transmembrane transport"/>
    <property type="evidence" value="ECO:0007669"/>
    <property type="project" value="UniProtKB-ARBA"/>
</dbReference>
<dbReference type="SUPFAM" id="SSF52540">
    <property type="entry name" value="P-loop containing nucleoside triphosphate hydrolases"/>
    <property type="match status" value="2"/>
</dbReference>
<dbReference type="PANTHER" id="PTHR43776">
    <property type="entry name" value="TRANSPORT ATP-BINDING PROTEIN"/>
    <property type="match status" value="1"/>
</dbReference>
<dbReference type="PROSITE" id="PS00211">
    <property type="entry name" value="ABC_TRANSPORTER_1"/>
    <property type="match status" value="2"/>
</dbReference>
<dbReference type="GO" id="GO:0016887">
    <property type="term" value="F:ATP hydrolysis activity"/>
    <property type="evidence" value="ECO:0007669"/>
    <property type="project" value="InterPro"/>
</dbReference>
<dbReference type="Pfam" id="PF00005">
    <property type="entry name" value="ABC_tran"/>
    <property type="match status" value="2"/>
</dbReference>